<sequence>MNGLVMIAGDVPVSLFDGLRGSAEFDVQQFVRRCRAVAPVQSLSDAMAQYGNRLQGELVQMLNNDFEQYISLSVSLQGTETLVNEIMSPLYETRSRLLSAFLVVSGECEHLKQCIADFEGNTQHKALLQQHNAREPTQGEFGGLERRARAVSRSLSGENDLGDLESALTDELSALFTADPSPRQSAAASLLRSFSACGSSQAAHLHMAESIIRPQLPNIGNRVALVKFLSSKALLGLAKRCAFFDKAGGYRYAFLRDCFFVEVVRFLLPNQTSRAIFATGVADQFHRNYSAVSGFVAQLEALDARIADCPHVTEFLQKFNLDVYFQLRLQSMGGEELARSCFDDNVFIPQLAARFFALALQLVNRYTAFIEVACRRLDAGLCLLLAADIDKLLAWIESDLKCRCKSRLEGHDSEEGQEHVHDLREVIESAFKKSTSKLAACHQQLKDAAVRTVVDRCAAALDAVPRIKATYRMTGQQKPTAPLPYVQLLVQPMEQAMSEISSPDERAALGRMAIESLAERYAKACSDLLDVMRQTESSLRRLGSHQGSTVVADSSSRISSQLLLDVGDFRQRLLALADQSDWNVDSALAVIYDAIGDPNTQ</sequence>
<reference evidence="11 12" key="1">
    <citation type="submission" date="2018-03" db="EMBL/GenBank/DDBJ databases">
        <authorList>
            <person name="Fogelqvist J."/>
        </authorList>
    </citation>
    <scope>NUCLEOTIDE SEQUENCE [LARGE SCALE GENOMIC DNA]</scope>
</reference>
<comment type="similarity">
    <text evidence="2">Belongs to the COG2 family.</text>
</comment>
<dbReference type="AlphaFoldDB" id="A0A3P3YBS4"/>
<keyword evidence="4" id="KW-0813">Transport</keyword>
<organism evidence="11 12">
    <name type="scientific">Plasmodiophora brassicae</name>
    <name type="common">Clubroot disease agent</name>
    <dbReference type="NCBI Taxonomy" id="37360"/>
    <lineage>
        <taxon>Eukaryota</taxon>
        <taxon>Sar</taxon>
        <taxon>Rhizaria</taxon>
        <taxon>Endomyxa</taxon>
        <taxon>Phytomyxea</taxon>
        <taxon>Plasmodiophorida</taxon>
        <taxon>Plasmodiophoridae</taxon>
        <taxon>Plasmodiophora</taxon>
    </lineage>
</organism>
<accession>A0A3P3YBS4</accession>
<evidence type="ECO:0000256" key="1">
    <source>
        <dbReference type="ARBA" id="ARBA00004395"/>
    </source>
</evidence>
<protein>
    <recommendedName>
        <fullName evidence="3">Conserved oligomeric Golgi complex subunit 2</fullName>
    </recommendedName>
    <alternativeName>
        <fullName evidence="8">Component of oligomeric Golgi complex 2</fullName>
    </alternativeName>
</protein>
<keyword evidence="11" id="KW-0496">Mitochondrion</keyword>
<evidence type="ECO:0000256" key="5">
    <source>
        <dbReference type="ARBA" id="ARBA00022927"/>
    </source>
</evidence>
<dbReference type="GO" id="GO:0006891">
    <property type="term" value="P:intra-Golgi vesicle-mediated transport"/>
    <property type="evidence" value="ECO:0007669"/>
    <property type="project" value="TreeGrafter"/>
</dbReference>
<dbReference type="EMBL" id="OVEO01000008">
    <property type="protein sequence ID" value="SPQ97621.1"/>
    <property type="molecule type" value="Genomic_DNA"/>
</dbReference>
<evidence type="ECO:0000313" key="12">
    <source>
        <dbReference type="Proteomes" id="UP000290189"/>
    </source>
</evidence>
<proteinExistence type="inferred from homology"/>
<dbReference type="Proteomes" id="UP000290189">
    <property type="component" value="Unassembled WGS sequence"/>
</dbReference>
<evidence type="ECO:0000313" key="11">
    <source>
        <dbReference type="EMBL" id="SPQ97621.1"/>
    </source>
</evidence>
<dbReference type="GO" id="GO:0000139">
    <property type="term" value="C:Golgi membrane"/>
    <property type="evidence" value="ECO:0007669"/>
    <property type="project" value="UniProtKB-SubCell"/>
</dbReference>
<dbReference type="GO" id="GO:0007030">
    <property type="term" value="P:Golgi organization"/>
    <property type="evidence" value="ECO:0007669"/>
    <property type="project" value="InterPro"/>
</dbReference>
<evidence type="ECO:0000259" key="10">
    <source>
        <dbReference type="Pfam" id="PF12022"/>
    </source>
</evidence>
<evidence type="ECO:0000256" key="2">
    <source>
        <dbReference type="ARBA" id="ARBA00007603"/>
    </source>
</evidence>
<name>A0A3P3YBS4_PLABS</name>
<evidence type="ECO:0000256" key="3">
    <source>
        <dbReference type="ARBA" id="ARBA00020977"/>
    </source>
</evidence>
<evidence type="ECO:0000256" key="8">
    <source>
        <dbReference type="ARBA" id="ARBA00031344"/>
    </source>
</evidence>
<keyword evidence="6" id="KW-0333">Golgi apparatus</keyword>
<dbReference type="PANTHER" id="PTHR12961">
    <property type="entry name" value="CONSERVED OLIGOMERIC GOLGI COMPLEX COMPONENT 2"/>
    <property type="match status" value="1"/>
</dbReference>
<dbReference type="InterPro" id="IPR009316">
    <property type="entry name" value="COG2"/>
</dbReference>
<evidence type="ECO:0000259" key="9">
    <source>
        <dbReference type="Pfam" id="PF06148"/>
    </source>
</evidence>
<dbReference type="GO" id="GO:0017119">
    <property type="term" value="C:Golgi transport complex"/>
    <property type="evidence" value="ECO:0007669"/>
    <property type="project" value="TreeGrafter"/>
</dbReference>
<evidence type="ECO:0000256" key="7">
    <source>
        <dbReference type="ARBA" id="ARBA00023136"/>
    </source>
</evidence>
<dbReference type="InterPro" id="IPR024603">
    <property type="entry name" value="COG_complex_COG2_C"/>
</dbReference>
<dbReference type="Pfam" id="PF12022">
    <property type="entry name" value="COG2_C"/>
    <property type="match status" value="1"/>
</dbReference>
<feature type="domain" description="Conserved oligomeric Golgi complex subunit 2 N-terminal" evidence="9">
    <location>
        <begin position="23"/>
        <end position="86"/>
    </location>
</feature>
<geneLocation type="mitochondrion" evidence="11"/>
<comment type="subcellular location">
    <subcellularLocation>
        <location evidence="1">Golgi apparatus membrane</location>
        <topology evidence="1">Peripheral membrane protein</topology>
    </subcellularLocation>
</comment>
<dbReference type="GO" id="GO:0015031">
    <property type="term" value="P:protein transport"/>
    <property type="evidence" value="ECO:0007669"/>
    <property type="project" value="UniProtKB-KW"/>
</dbReference>
<dbReference type="PANTHER" id="PTHR12961:SF0">
    <property type="entry name" value="CONSERVED OLIGOMERIC GOLGI COMPLEX SUBUNIT 2"/>
    <property type="match status" value="1"/>
</dbReference>
<dbReference type="InterPro" id="IPR024602">
    <property type="entry name" value="COG_su2_N"/>
</dbReference>
<gene>
    <name evidence="11" type="ORF">PLBR_LOCUS4836</name>
</gene>
<evidence type="ECO:0000256" key="6">
    <source>
        <dbReference type="ARBA" id="ARBA00023034"/>
    </source>
</evidence>
<keyword evidence="7" id="KW-0472">Membrane</keyword>
<keyword evidence="5" id="KW-0653">Protein transport</keyword>
<evidence type="ECO:0000256" key="4">
    <source>
        <dbReference type="ARBA" id="ARBA00022448"/>
    </source>
</evidence>
<feature type="domain" description="COG complex component COG2 C-terminal" evidence="10">
    <location>
        <begin position="339"/>
        <end position="566"/>
    </location>
</feature>
<dbReference type="Pfam" id="PF06148">
    <property type="entry name" value="COG2_N"/>
    <property type="match status" value="1"/>
</dbReference>